<proteinExistence type="predicted"/>
<keyword evidence="2" id="KW-1185">Reference proteome</keyword>
<name>A0ABM7X4Y0_9BACT</name>
<dbReference type="RefSeq" id="WP_248357300.1">
    <property type="nucleotide sequence ID" value="NZ_AP025591.1"/>
</dbReference>
<evidence type="ECO:0000313" key="1">
    <source>
        <dbReference type="EMBL" id="BDG06825.1"/>
    </source>
</evidence>
<reference evidence="2" key="1">
    <citation type="journal article" date="2022" name="Int. J. Syst. Evol. Microbiol.">
        <title>Anaeromyxobacter oryzae sp. nov., Anaeromyxobacter diazotrophicus sp. nov. and Anaeromyxobacter paludicola sp. nov., isolated from paddy soils.</title>
        <authorList>
            <person name="Itoh H."/>
            <person name="Xu Z."/>
            <person name="Mise K."/>
            <person name="Masuda Y."/>
            <person name="Ushijima N."/>
            <person name="Hayakawa C."/>
            <person name="Shiratori Y."/>
            <person name="Senoo K."/>
        </authorList>
    </citation>
    <scope>NUCLEOTIDE SEQUENCE [LARGE SCALE GENOMIC DNA]</scope>
    <source>
        <strain evidence="2">Red232</strain>
    </source>
</reference>
<dbReference type="EMBL" id="AP025591">
    <property type="protein sequence ID" value="BDG06825.1"/>
    <property type="molecule type" value="Genomic_DNA"/>
</dbReference>
<organism evidence="1 2">
    <name type="scientific">Anaeromyxobacter oryzae</name>
    <dbReference type="NCBI Taxonomy" id="2918170"/>
    <lineage>
        <taxon>Bacteria</taxon>
        <taxon>Pseudomonadati</taxon>
        <taxon>Myxococcota</taxon>
        <taxon>Myxococcia</taxon>
        <taxon>Myxococcales</taxon>
        <taxon>Cystobacterineae</taxon>
        <taxon>Anaeromyxobacteraceae</taxon>
        <taxon>Anaeromyxobacter</taxon>
    </lineage>
</organism>
<evidence type="ECO:0000313" key="2">
    <source>
        <dbReference type="Proteomes" id="UP001162891"/>
    </source>
</evidence>
<gene>
    <name evidence="1" type="ORF">AMOR_58210</name>
</gene>
<sequence>MRSPWAAFVLAAPLVAAGQPVELGAARRIGGTVLGRVCLDVDGDGRCEEEEPGVAGARVIASAGGVAIAGPDGRFHLLDVPDRVVARDRTAYGGLSIAVEGLGARAAVELAAEGAASVDLAVPAAPAGSPPALALDPEAVRPPAPGEREILLAGRVPVGSVVEVGGVARAVGAGGEVLVPVPLEHGARLIELVIRAPGGAVSIVAWPVFVGRRADGSVLVLPGAPERVATVAAAPAAGGGLLVSGTIAPGRRPRIAGALATPGAGGTFAAFAPAGAPPELEVLEADVARVRVPLAAPAAAGMSVATALGEAEVSFLGRPGLLVTGRASGALRARLGAVDVEAGADLDDRDRLGDLARPRDALTLEHALEPARTFLTAGDAGAADDRNAARGRLWARVAGDGGRLELGGARAGLTGSELGRYDRALFGGKGEGAAVLGPVELRASAFGATLRADAAGNAPPLPAHDALSATGGALFWLSHGEVVPGSEALRVEWRDPFTGRVVRQRTLVRGEDYEISWATGRVILARPLSSVAAPAALVTADPFVAAAAVLLADYLHASAGPVADDLRGGRVSAAAGPVSLAVHGVSEDRPGSPYRLAAATGIFDLALAEVRVEAARSTGLALDAASGFSRSSDGGFVFAAPAPAAAEGDALHVEVRGGGGPVRADAWWRVREAGYSDAEFLETRAARERGAEVSLAGPVALELRWAERQGTDPRDPAGATPLDARRAVARSEVVLGGIAIAAEAIDTRLSAPAPGEETSAGLRAAAGVAPGLTLDVSHHQALRVTGAGVDPTFSAVGAMIETHEETVGLRAGWGPAIGPRLVAIGERRGPGDAVYGTFSVDPDAPSAFRSDAGTLGARRTAGDAEIFTEEQFARDPFGLRSARVVGARVAPAAGLTVSLTAERGERLRPGGEPTRRSAAAAAAGLVRGPVLAALRGEVRDEGDGHAVAAGGSVEWRLAPPATLSARAGWSQGVVGGREALDLEAAVGGALRLARASALATVARLAERRPGEARRDGVLARAALTVDAASRLSVGLAAGVAAWRSAGGRDDRLAGSVRARVRIAGPVDAAAEYARRAPLSGARLGALDAVRVEAGVAAGLSRVALGYNLVGFGGDGLDPAADTGRLYLRVQVGY</sequence>
<accession>A0ABM7X4Y0</accession>
<dbReference type="Proteomes" id="UP001162891">
    <property type="component" value="Chromosome"/>
</dbReference>
<protein>
    <submittedName>
        <fullName evidence="1">Uncharacterized protein</fullName>
    </submittedName>
</protein>